<evidence type="ECO:0000313" key="14">
    <source>
        <dbReference type="EMBL" id="CAA3031526.1"/>
    </source>
</evidence>
<dbReference type="AlphaFoldDB" id="A0A8S0VG56"/>
<dbReference type="InterPro" id="IPR010525">
    <property type="entry name" value="ARF_dom"/>
</dbReference>
<evidence type="ECO:0000256" key="1">
    <source>
        <dbReference type="ARBA" id="ARBA00004123"/>
    </source>
</evidence>
<dbReference type="FunFam" id="2.40.330.10:FF:000001">
    <property type="entry name" value="Auxin response factor"/>
    <property type="match status" value="1"/>
</dbReference>
<dbReference type="SUPFAM" id="SSF101936">
    <property type="entry name" value="DNA-binding pseudobarrel domain"/>
    <property type="match status" value="1"/>
</dbReference>
<dbReference type="PANTHER" id="PTHR31384:SF79">
    <property type="entry name" value="AUXIN RESPONSE FACTOR 2"/>
    <property type="match status" value="1"/>
</dbReference>
<dbReference type="GO" id="GO:0009835">
    <property type="term" value="P:fruit ripening"/>
    <property type="evidence" value="ECO:0007669"/>
    <property type="project" value="UniProtKB-KW"/>
</dbReference>
<dbReference type="Gene3D" id="2.40.330.10">
    <property type="entry name" value="DNA-binding pseudobarrel domain"/>
    <property type="match status" value="1"/>
</dbReference>
<name>A0A8S0VG56_OLEEU</name>
<dbReference type="PROSITE" id="PS51745">
    <property type="entry name" value="PB1"/>
    <property type="match status" value="1"/>
</dbReference>
<comment type="function">
    <text evidence="10">Auxin response factors (ARFs) are transcriptional factors that bind specifically to the DNA sequence 5'-TGTCTC-3' found in the auxin-responsive promoter elements (AuxREs).</text>
</comment>
<dbReference type="OrthoDB" id="1912783at2759"/>
<gene>
    <name evidence="14" type="ORF">OLEA9_A035436</name>
</gene>
<protein>
    <recommendedName>
        <fullName evidence="10">Auxin response factor</fullName>
    </recommendedName>
</protein>
<keyword evidence="6 10" id="KW-0804">Transcription</keyword>
<feature type="domain" description="TF-B3" evidence="12">
    <location>
        <begin position="138"/>
        <end position="240"/>
    </location>
</feature>
<sequence length="841" mass="93996">MANSEVSADGCSKSLGPENFFGAGKVDAEAALYSELWRACAGPLVTVPREQELVFYFPQGHLEEVEAATSQSADQQIPIYNLPPKILCRVANVLLKAEPDTDEVFAQVTLMPETNQDENAVKKELLPPSPPCCRVHSFCKTLTASDTSTHGGFSVLRRHADECLPLLDMSRQPPTQELVAKDLHGNEWRFRHIFRGQPRRHLLQSGWSVFVSLKRLVAGDAFIFLRGENGELRVGVRRSMRREGNAPSSVISSHSMHLGVLATAWHANQTKTMFTVYYKPRTSPAEYIVPYDQYMESVKNNYAIGMRFKMRFEGEEAPEQRFTGTIVGNENADPKRWPESKWRCLKVRWDETSAIPRPERVSPWEIEPALTAAAVNPLPVSRLKRPRSNNLPSSADSSFRTREVSSKITVDSSAASGFPRVLQDQKFSTSRGILVESYESDSSKKPMIWRPSSYDQKVDVVSTTRNYGSDKKFPLGRQESSFTDLLSGFGTQINSSHDFYVPSGDQAGPITKRQMQKHEEKFKSIGNTRPINPSGPSLNLVDYSMKIDGQVADTCYQMQGDMRYGGFRPCTIIPDHRAEDLPVNWLMPSPVTPNLQTPPSMSRELVPKSAFQKQHKDLKLKEGNCKLFGTFLISSSIPVEPALPHINVSIEPADRIHLGVNSHKSTALESNQRYDQLKGSKLGDYQVASSQQEKQCQTTVPVSSNREVKGHSGSTRSCTKVHKQGIALGRSVDLANFSNYDELVAALDDLFECNGELNCPNKNWLLVYTDDEDDMMLVGDDPWDEFCGMVRKILICTKEEVQRMNPGTFNSGGEDYSVAEDLDANETKDLERPSTSSPEDC</sequence>
<dbReference type="PANTHER" id="PTHR31384">
    <property type="entry name" value="AUXIN RESPONSE FACTOR 4-RELATED"/>
    <property type="match status" value="1"/>
</dbReference>
<evidence type="ECO:0000256" key="4">
    <source>
        <dbReference type="ARBA" id="ARBA00023015"/>
    </source>
</evidence>
<evidence type="ECO:0000256" key="10">
    <source>
        <dbReference type="RuleBase" id="RU004561"/>
    </source>
</evidence>
<keyword evidence="9" id="KW-0292">Fruit ripening</keyword>
<evidence type="ECO:0000256" key="7">
    <source>
        <dbReference type="ARBA" id="ARBA00023242"/>
    </source>
</evidence>
<dbReference type="InterPro" id="IPR033389">
    <property type="entry name" value="AUX/IAA_dom"/>
</dbReference>
<dbReference type="Pfam" id="PF02309">
    <property type="entry name" value="AUX_IAA"/>
    <property type="match status" value="2"/>
</dbReference>
<evidence type="ECO:0000256" key="8">
    <source>
        <dbReference type="ARBA" id="ARBA00023294"/>
    </source>
</evidence>
<dbReference type="SUPFAM" id="SSF54277">
    <property type="entry name" value="CAD &amp; PB1 domains"/>
    <property type="match status" value="1"/>
</dbReference>
<evidence type="ECO:0000259" key="13">
    <source>
        <dbReference type="PROSITE" id="PS51745"/>
    </source>
</evidence>
<dbReference type="GO" id="GO:0005634">
    <property type="term" value="C:nucleus"/>
    <property type="evidence" value="ECO:0007669"/>
    <property type="project" value="UniProtKB-SubCell"/>
</dbReference>
<keyword evidence="7 10" id="KW-0539">Nucleus</keyword>
<dbReference type="GO" id="GO:0006355">
    <property type="term" value="P:regulation of DNA-templated transcription"/>
    <property type="evidence" value="ECO:0007669"/>
    <property type="project" value="InterPro"/>
</dbReference>
<proteinExistence type="inferred from homology"/>
<dbReference type="CDD" id="cd10017">
    <property type="entry name" value="B3_DNA"/>
    <property type="match status" value="1"/>
</dbReference>
<dbReference type="PROSITE" id="PS50863">
    <property type="entry name" value="B3"/>
    <property type="match status" value="1"/>
</dbReference>
<accession>A0A8S0VG56</accession>
<keyword evidence="8 10" id="KW-0927">Auxin signaling pathway</keyword>
<evidence type="ECO:0000259" key="12">
    <source>
        <dbReference type="PROSITE" id="PS50863"/>
    </source>
</evidence>
<dbReference type="SMART" id="SM01019">
    <property type="entry name" value="B3"/>
    <property type="match status" value="1"/>
</dbReference>
<evidence type="ECO:0000256" key="5">
    <source>
        <dbReference type="ARBA" id="ARBA00023125"/>
    </source>
</evidence>
<keyword evidence="4 10" id="KW-0805">Transcription regulation</keyword>
<dbReference type="EMBL" id="CACTIH010009460">
    <property type="protein sequence ID" value="CAA3031526.1"/>
    <property type="molecule type" value="Genomic_DNA"/>
</dbReference>
<dbReference type="Pfam" id="PF02362">
    <property type="entry name" value="B3"/>
    <property type="match status" value="1"/>
</dbReference>
<dbReference type="InterPro" id="IPR003340">
    <property type="entry name" value="B3_DNA-bd"/>
</dbReference>
<dbReference type="Pfam" id="PF06507">
    <property type="entry name" value="ARF_AD"/>
    <property type="match status" value="1"/>
</dbReference>
<evidence type="ECO:0000256" key="6">
    <source>
        <dbReference type="ARBA" id="ARBA00023163"/>
    </source>
</evidence>
<dbReference type="Proteomes" id="UP000594638">
    <property type="component" value="Unassembled WGS sequence"/>
</dbReference>
<keyword evidence="15" id="KW-1185">Reference proteome</keyword>
<keyword evidence="5 10" id="KW-0238">DNA-binding</keyword>
<feature type="region of interest" description="Disordered" evidence="11">
    <location>
        <begin position="806"/>
        <end position="841"/>
    </location>
</feature>
<dbReference type="FunFam" id="3.10.20.90:FF:000047">
    <property type="entry name" value="Auxin response factor"/>
    <property type="match status" value="1"/>
</dbReference>
<evidence type="ECO:0000256" key="2">
    <source>
        <dbReference type="ARBA" id="ARBA00007853"/>
    </source>
</evidence>
<dbReference type="Gene3D" id="2.30.30.1040">
    <property type="match status" value="1"/>
</dbReference>
<evidence type="ECO:0000313" key="15">
    <source>
        <dbReference type="Proteomes" id="UP000594638"/>
    </source>
</evidence>
<evidence type="ECO:0000256" key="9">
    <source>
        <dbReference type="ARBA" id="ARBA00033478"/>
    </source>
</evidence>
<dbReference type="InterPro" id="IPR053793">
    <property type="entry name" value="PB1-like"/>
</dbReference>
<dbReference type="Gramene" id="OE9A035436T2">
    <property type="protein sequence ID" value="OE9A035436C2"/>
    <property type="gene ID" value="OE9A035436"/>
</dbReference>
<dbReference type="GO" id="GO:0003677">
    <property type="term" value="F:DNA binding"/>
    <property type="evidence" value="ECO:0007669"/>
    <property type="project" value="UniProtKB-KW"/>
</dbReference>
<feature type="domain" description="PB1" evidence="13">
    <location>
        <begin position="716"/>
        <end position="798"/>
    </location>
</feature>
<comment type="subunit">
    <text evidence="10">Homodimers and heterodimers.</text>
</comment>
<keyword evidence="3" id="KW-0217">Developmental protein</keyword>
<dbReference type="GO" id="GO:0009734">
    <property type="term" value="P:auxin-activated signaling pathway"/>
    <property type="evidence" value="ECO:0007669"/>
    <property type="project" value="UniProtKB-KW"/>
</dbReference>
<dbReference type="InterPro" id="IPR044835">
    <property type="entry name" value="ARF_plant"/>
</dbReference>
<organism evidence="14 15">
    <name type="scientific">Olea europaea subsp. europaea</name>
    <dbReference type="NCBI Taxonomy" id="158383"/>
    <lineage>
        <taxon>Eukaryota</taxon>
        <taxon>Viridiplantae</taxon>
        <taxon>Streptophyta</taxon>
        <taxon>Embryophyta</taxon>
        <taxon>Tracheophyta</taxon>
        <taxon>Spermatophyta</taxon>
        <taxon>Magnoliopsida</taxon>
        <taxon>eudicotyledons</taxon>
        <taxon>Gunneridae</taxon>
        <taxon>Pentapetalae</taxon>
        <taxon>asterids</taxon>
        <taxon>lamiids</taxon>
        <taxon>Lamiales</taxon>
        <taxon>Oleaceae</taxon>
        <taxon>Oleeae</taxon>
        <taxon>Olea</taxon>
    </lineage>
</organism>
<comment type="similarity">
    <text evidence="2 10">Belongs to the ARF family.</text>
</comment>
<dbReference type="InterPro" id="IPR015300">
    <property type="entry name" value="DNA-bd_pseudobarrel_sf"/>
</dbReference>
<evidence type="ECO:0000256" key="3">
    <source>
        <dbReference type="ARBA" id="ARBA00022473"/>
    </source>
</evidence>
<dbReference type="FunFam" id="2.30.30.1040:FF:000001">
    <property type="entry name" value="Auxin response factor"/>
    <property type="match status" value="1"/>
</dbReference>
<dbReference type="Gene3D" id="3.10.20.90">
    <property type="entry name" value="Phosphatidylinositol 3-kinase Catalytic Subunit, Chain A, domain 1"/>
    <property type="match status" value="1"/>
</dbReference>
<evidence type="ECO:0000256" key="11">
    <source>
        <dbReference type="SAM" id="MobiDB-lite"/>
    </source>
</evidence>
<reference evidence="14 15" key="1">
    <citation type="submission" date="2019-12" db="EMBL/GenBank/DDBJ databases">
        <authorList>
            <person name="Alioto T."/>
            <person name="Alioto T."/>
            <person name="Gomez Garrido J."/>
        </authorList>
    </citation>
    <scope>NUCLEOTIDE SEQUENCE [LARGE SCALE GENOMIC DNA]</scope>
</reference>
<comment type="subcellular location">
    <subcellularLocation>
        <location evidence="1 10">Nucleus</location>
    </subcellularLocation>
</comment>
<comment type="caution">
    <text evidence="14">The sequence shown here is derived from an EMBL/GenBank/DDBJ whole genome shotgun (WGS) entry which is preliminary data.</text>
</comment>